<evidence type="ECO:0000313" key="3">
    <source>
        <dbReference type="EMBL" id="KDQ64251.1"/>
    </source>
</evidence>
<evidence type="ECO:0000259" key="2">
    <source>
        <dbReference type="Pfam" id="PF13259"/>
    </source>
</evidence>
<dbReference type="InterPro" id="IPR025124">
    <property type="entry name" value="Gag1-like_clamp"/>
</dbReference>
<feature type="compositionally biased region" description="Low complexity" evidence="1">
    <location>
        <begin position="50"/>
        <end position="60"/>
    </location>
</feature>
<dbReference type="HOGENOM" id="CLU_1294584_0_0_1"/>
<feature type="compositionally biased region" description="Low complexity" evidence="1">
    <location>
        <begin position="91"/>
        <end position="109"/>
    </location>
</feature>
<dbReference type="AlphaFoldDB" id="A0A067QNN1"/>
<feature type="region of interest" description="Disordered" evidence="1">
    <location>
        <begin position="166"/>
        <end position="213"/>
    </location>
</feature>
<proteinExistence type="predicted"/>
<dbReference type="EMBL" id="KL197709">
    <property type="protein sequence ID" value="KDQ64251.1"/>
    <property type="molecule type" value="Genomic_DNA"/>
</dbReference>
<feature type="compositionally biased region" description="Pro residues" evidence="1">
    <location>
        <begin position="1"/>
        <end position="11"/>
    </location>
</feature>
<evidence type="ECO:0000313" key="4">
    <source>
        <dbReference type="Proteomes" id="UP000027265"/>
    </source>
</evidence>
<dbReference type="Pfam" id="PF13259">
    <property type="entry name" value="clamp_Gag1-like"/>
    <property type="match status" value="1"/>
</dbReference>
<keyword evidence="4" id="KW-1185">Reference proteome</keyword>
<protein>
    <recommendedName>
        <fullName evidence="2">Gag1-like clamp domain-containing protein</fullName>
    </recommendedName>
</protein>
<reference evidence="4" key="1">
    <citation type="journal article" date="2014" name="Proc. Natl. Acad. Sci. U.S.A.">
        <title>Extensive sampling of basidiomycete genomes demonstrates inadequacy of the white-rot/brown-rot paradigm for wood decay fungi.</title>
        <authorList>
            <person name="Riley R."/>
            <person name="Salamov A.A."/>
            <person name="Brown D.W."/>
            <person name="Nagy L.G."/>
            <person name="Floudas D."/>
            <person name="Held B.W."/>
            <person name="Levasseur A."/>
            <person name="Lombard V."/>
            <person name="Morin E."/>
            <person name="Otillar R."/>
            <person name="Lindquist E.A."/>
            <person name="Sun H."/>
            <person name="LaButti K.M."/>
            <person name="Schmutz J."/>
            <person name="Jabbour D."/>
            <person name="Luo H."/>
            <person name="Baker S.E."/>
            <person name="Pisabarro A.G."/>
            <person name="Walton J.D."/>
            <person name="Blanchette R.A."/>
            <person name="Henrissat B."/>
            <person name="Martin F."/>
            <person name="Cullen D."/>
            <person name="Hibbett D.S."/>
            <person name="Grigoriev I.V."/>
        </authorList>
    </citation>
    <scope>NUCLEOTIDE SEQUENCE [LARGE SCALE GENOMIC DNA]</scope>
    <source>
        <strain evidence="4">MUCL 33604</strain>
    </source>
</reference>
<gene>
    <name evidence="3" type="ORF">JAAARDRAFT_144785</name>
</gene>
<dbReference type="Proteomes" id="UP000027265">
    <property type="component" value="Unassembled WGS sequence"/>
</dbReference>
<dbReference type="OrthoDB" id="3366194at2759"/>
<dbReference type="InParanoid" id="A0A067QNN1"/>
<organism evidence="3 4">
    <name type="scientific">Jaapia argillacea MUCL 33604</name>
    <dbReference type="NCBI Taxonomy" id="933084"/>
    <lineage>
        <taxon>Eukaryota</taxon>
        <taxon>Fungi</taxon>
        <taxon>Dikarya</taxon>
        <taxon>Basidiomycota</taxon>
        <taxon>Agaricomycotina</taxon>
        <taxon>Agaricomycetes</taxon>
        <taxon>Agaricomycetidae</taxon>
        <taxon>Jaapiales</taxon>
        <taxon>Jaapiaceae</taxon>
        <taxon>Jaapia</taxon>
    </lineage>
</organism>
<feature type="region of interest" description="Disordered" evidence="1">
    <location>
        <begin position="1"/>
        <end position="79"/>
    </location>
</feature>
<accession>A0A067QNN1</accession>
<feature type="compositionally biased region" description="Low complexity" evidence="1">
    <location>
        <begin position="194"/>
        <end position="213"/>
    </location>
</feature>
<sequence length="213" mass="22912">MPPTHPQPPAPNGSSSRANGASSISLGNTASNPIPIPNATHPRPPHKPLPSRFSPPSSFLHTLKKNASKLPPPGPAHFEARRRIWLTPSPYHHLSHSASSPSRTPPSASIQRLEDVLARDNAVSDEEIWVSGLESVWKSLVSGRKLKKSLELRHAVKILQAGWIRDGTWPKGSAPPPETDDFLGDAPPQTPLHPSSAPASTPISPIPIEIRTD</sequence>
<feature type="region of interest" description="Disordered" evidence="1">
    <location>
        <begin position="91"/>
        <end position="110"/>
    </location>
</feature>
<evidence type="ECO:0000256" key="1">
    <source>
        <dbReference type="SAM" id="MobiDB-lite"/>
    </source>
</evidence>
<feature type="domain" description="Gag1-like clamp" evidence="2">
    <location>
        <begin position="74"/>
        <end position="170"/>
    </location>
</feature>
<name>A0A067QNN1_9AGAM</name>
<feature type="compositionally biased region" description="Low complexity" evidence="1">
    <location>
        <begin position="12"/>
        <end position="25"/>
    </location>
</feature>